<dbReference type="AlphaFoldDB" id="A0A2N9HAQ6"/>
<evidence type="ECO:0000256" key="3">
    <source>
        <dbReference type="ARBA" id="ARBA00022692"/>
    </source>
</evidence>
<evidence type="ECO:0000256" key="2">
    <source>
        <dbReference type="ARBA" id="ARBA00022614"/>
    </source>
</evidence>
<evidence type="ECO:0000256" key="7">
    <source>
        <dbReference type="ARBA" id="ARBA00023136"/>
    </source>
</evidence>
<feature type="signal peptide" evidence="8">
    <location>
        <begin position="1"/>
        <end position="18"/>
    </location>
</feature>
<dbReference type="GO" id="GO:0016020">
    <property type="term" value="C:membrane"/>
    <property type="evidence" value="ECO:0007669"/>
    <property type="project" value="UniProtKB-SubCell"/>
</dbReference>
<keyword evidence="6" id="KW-1133">Transmembrane helix</keyword>
<evidence type="ECO:0000256" key="5">
    <source>
        <dbReference type="ARBA" id="ARBA00022737"/>
    </source>
</evidence>
<evidence type="ECO:0000259" key="9">
    <source>
        <dbReference type="Pfam" id="PF08263"/>
    </source>
</evidence>
<keyword evidence="3" id="KW-0812">Transmembrane</keyword>
<keyword evidence="4 8" id="KW-0732">Signal</keyword>
<feature type="domain" description="Malectin-like" evidence="10">
    <location>
        <begin position="28"/>
        <end position="347"/>
    </location>
</feature>
<evidence type="ECO:0000259" key="10">
    <source>
        <dbReference type="Pfam" id="PF12819"/>
    </source>
</evidence>
<sequence>MSFLSLLFFFSFLSISFSQPQAPKGTLIDCGATTKSTIDGREWLPDAGFISGGTSKNLTIPVLVPTLSTVRSFPFRNNLHNKFCYVVPVYRTAKYLIRTTYFYGGINGFDSPPVFDQIVDGTFWSVVNTTDDYANGLSSYYESVFVAQGKTMSLCIGANTYTDSDPFISSLEFLIVGGSLYNSTDFSNHSLSLVARHSFGYSGPIIRYPDDQFDRFWEPYGGNDSTVSGNRNIYVAEFWNVPPLKVFETAMTNTKVEHLELSWPPAFLRNSTYYIALYFVEDRNSSSRVFDVSINNVMYYHNLNVTPAGACVFATRWPLVGPTMITLTPAMGSKIGPLINAGEIFEVLDLGGRTSTRDVIGLEKVKDSLQNPPLDWNGDPCLPHQYSWSGITCSEGPRIRVISLNLTSMGLSGSLSPSIVNMTALTAIWLGNNSLTGPIPDLSSLKMLQIL</sequence>
<dbReference type="Pfam" id="PF12819">
    <property type="entry name" value="Malectin_like"/>
    <property type="match status" value="1"/>
</dbReference>
<dbReference type="Pfam" id="PF08263">
    <property type="entry name" value="LRRNT_2"/>
    <property type="match status" value="1"/>
</dbReference>
<dbReference type="EMBL" id="OIVN01003090">
    <property type="protein sequence ID" value="SPD08731.1"/>
    <property type="molecule type" value="Genomic_DNA"/>
</dbReference>
<comment type="subcellular location">
    <subcellularLocation>
        <location evidence="1">Membrane</location>
        <topology evidence="1">Single-pass membrane protein</topology>
    </subcellularLocation>
</comment>
<feature type="chain" id="PRO_5014789680" evidence="8">
    <location>
        <begin position="19"/>
        <end position="451"/>
    </location>
</feature>
<keyword evidence="5" id="KW-0677">Repeat</keyword>
<name>A0A2N9HAQ6_FAGSY</name>
<dbReference type="InterPro" id="IPR013210">
    <property type="entry name" value="LRR_N_plant-typ"/>
</dbReference>
<evidence type="ECO:0000313" key="11">
    <source>
        <dbReference type="EMBL" id="SPD08731.1"/>
    </source>
</evidence>
<dbReference type="Gene3D" id="3.80.10.10">
    <property type="entry name" value="Ribonuclease Inhibitor"/>
    <property type="match status" value="1"/>
</dbReference>
<organism evidence="11">
    <name type="scientific">Fagus sylvatica</name>
    <name type="common">Beechnut</name>
    <dbReference type="NCBI Taxonomy" id="28930"/>
    <lineage>
        <taxon>Eukaryota</taxon>
        <taxon>Viridiplantae</taxon>
        <taxon>Streptophyta</taxon>
        <taxon>Embryophyta</taxon>
        <taxon>Tracheophyta</taxon>
        <taxon>Spermatophyta</taxon>
        <taxon>Magnoliopsida</taxon>
        <taxon>eudicotyledons</taxon>
        <taxon>Gunneridae</taxon>
        <taxon>Pentapetalae</taxon>
        <taxon>rosids</taxon>
        <taxon>fabids</taxon>
        <taxon>Fagales</taxon>
        <taxon>Fagaceae</taxon>
        <taxon>Fagus</taxon>
    </lineage>
</organism>
<dbReference type="SUPFAM" id="SSF52058">
    <property type="entry name" value="L domain-like"/>
    <property type="match status" value="1"/>
</dbReference>
<evidence type="ECO:0000256" key="4">
    <source>
        <dbReference type="ARBA" id="ARBA00022729"/>
    </source>
</evidence>
<evidence type="ECO:0000256" key="8">
    <source>
        <dbReference type="SAM" id="SignalP"/>
    </source>
</evidence>
<protein>
    <submittedName>
        <fullName evidence="11">Uncharacterized protein</fullName>
    </submittedName>
</protein>
<dbReference type="InterPro" id="IPR024788">
    <property type="entry name" value="Malectin-like_Carb-bd_dom"/>
</dbReference>
<feature type="domain" description="Leucine-rich repeat-containing N-terminal plant-type" evidence="9">
    <location>
        <begin position="358"/>
        <end position="394"/>
    </location>
</feature>
<dbReference type="Gene3D" id="2.60.120.430">
    <property type="entry name" value="Galactose-binding lectin"/>
    <property type="match status" value="1"/>
</dbReference>
<keyword evidence="2" id="KW-0433">Leucine-rich repeat</keyword>
<gene>
    <name evidence="11" type="ORF">FSB_LOCUS36613</name>
</gene>
<keyword evidence="7" id="KW-0472">Membrane</keyword>
<dbReference type="PANTHER" id="PTHR45631:SF3">
    <property type="entry name" value="OS05G0393100 PROTEIN"/>
    <property type="match status" value="1"/>
</dbReference>
<evidence type="ECO:0000256" key="1">
    <source>
        <dbReference type="ARBA" id="ARBA00004167"/>
    </source>
</evidence>
<dbReference type="PANTHER" id="PTHR45631">
    <property type="entry name" value="OS07G0107800 PROTEIN-RELATED"/>
    <property type="match status" value="1"/>
</dbReference>
<evidence type="ECO:0000256" key="6">
    <source>
        <dbReference type="ARBA" id="ARBA00022989"/>
    </source>
</evidence>
<dbReference type="InterPro" id="IPR032675">
    <property type="entry name" value="LRR_dom_sf"/>
</dbReference>
<proteinExistence type="predicted"/>
<accession>A0A2N9HAQ6</accession>
<reference evidence="11" key="1">
    <citation type="submission" date="2018-02" db="EMBL/GenBank/DDBJ databases">
        <authorList>
            <person name="Cohen D.B."/>
            <person name="Kent A.D."/>
        </authorList>
    </citation>
    <scope>NUCLEOTIDE SEQUENCE</scope>
</reference>